<sequence>FTVVQGGCQLFISNIIFKLTRWISITYFKIFHRIEFHGSENVPATGPVIMAANHISYYDPIVVGTGINRDIEFMAWDKLFTIPILRRVIRFFGAFPVESSRADKSAYVNALRTLFKRKALIIFPEGERSGDGKVKNLKLGIARIAFKTNARIVPVTIVGGYKAWPKHRLLPRPKKITVYYHKPITIDKHKFVDIKARNEFFNKVTNQVTKVISSKL</sequence>
<evidence type="ECO:0000313" key="6">
    <source>
        <dbReference type="Proteomes" id="UP000094056"/>
    </source>
</evidence>
<name>A0A1E3X657_9BACT</name>
<evidence type="ECO:0000256" key="1">
    <source>
        <dbReference type="ARBA" id="ARBA00005189"/>
    </source>
</evidence>
<accession>A0A1E3X657</accession>
<dbReference type="AlphaFoldDB" id="A0A1E3X657"/>
<reference evidence="5 6" key="1">
    <citation type="submission" date="2016-07" db="EMBL/GenBank/DDBJ databases">
        <title>Draft genome of Scalindua rubra, obtained from a brine-seawater interface in the Red Sea, sheds light on salt adaptation in anammox bacteria.</title>
        <authorList>
            <person name="Speth D.R."/>
            <person name="Lagkouvardos I."/>
            <person name="Wang Y."/>
            <person name="Qian P.-Y."/>
            <person name="Dutilh B.E."/>
            <person name="Jetten M.S."/>
        </authorList>
    </citation>
    <scope>NUCLEOTIDE SEQUENCE [LARGE SCALE GENOMIC DNA]</scope>
    <source>
        <strain evidence="5">BSI-1</strain>
    </source>
</reference>
<comment type="pathway">
    <text evidence="1">Lipid metabolism.</text>
</comment>
<feature type="domain" description="Phospholipid/glycerol acyltransferase" evidence="4">
    <location>
        <begin position="48"/>
        <end position="160"/>
    </location>
</feature>
<proteinExistence type="predicted"/>
<keyword evidence="3 5" id="KW-0012">Acyltransferase</keyword>
<evidence type="ECO:0000256" key="3">
    <source>
        <dbReference type="ARBA" id="ARBA00023315"/>
    </source>
</evidence>
<dbReference type="Proteomes" id="UP000094056">
    <property type="component" value="Unassembled WGS sequence"/>
</dbReference>
<dbReference type="Pfam" id="PF01553">
    <property type="entry name" value="Acyltransferase"/>
    <property type="match status" value="1"/>
</dbReference>
<protein>
    <submittedName>
        <fullName evidence="5">Putative 1-acyl-sn-glycerol-3-phosphate acyltransferase</fullName>
    </submittedName>
</protein>
<keyword evidence="2 5" id="KW-0808">Transferase</keyword>
<evidence type="ECO:0000313" key="5">
    <source>
        <dbReference type="EMBL" id="ODS31095.1"/>
    </source>
</evidence>
<dbReference type="GO" id="GO:0006654">
    <property type="term" value="P:phosphatidic acid biosynthetic process"/>
    <property type="evidence" value="ECO:0007669"/>
    <property type="project" value="TreeGrafter"/>
</dbReference>
<dbReference type="InterPro" id="IPR002123">
    <property type="entry name" value="Plipid/glycerol_acylTrfase"/>
</dbReference>
<evidence type="ECO:0000259" key="4">
    <source>
        <dbReference type="SMART" id="SM00563"/>
    </source>
</evidence>
<dbReference type="SMART" id="SM00563">
    <property type="entry name" value="PlsC"/>
    <property type="match status" value="1"/>
</dbReference>
<comment type="caution">
    <text evidence="5">The sequence shown here is derived from an EMBL/GenBank/DDBJ whole genome shotgun (WGS) entry which is preliminary data.</text>
</comment>
<evidence type="ECO:0000256" key="2">
    <source>
        <dbReference type="ARBA" id="ARBA00022679"/>
    </source>
</evidence>
<dbReference type="EMBL" id="MAYW01000144">
    <property type="protein sequence ID" value="ODS31095.1"/>
    <property type="molecule type" value="Genomic_DNA"/>
</dbReference>
<gene>
    <name evidence="5" type="ORF">SCARUB_03778</name>
</gene>
<dbReference type="CDD" id="cd07989">
    <property type="entry name" value="LPLAT_AGPAT-like"/>
    <property type="match status" value="1"/>
</dbReference>
<organism evidence="5 6">
    <name type="scientific">Candidatus Scalindua rubra</name>
    <dbReference type="NCBI Taxonomy" id="1872076"/>
    <lineage>
        <taxon>Bacteria</taxon>
        <taxon>Pseudomonadati</taxon>
        <taxon>Planctomycetota</taxon>
        <taxon>Candidatus Brocadiia</taxon>
        <taxon>Candidatus Brocadiales</taxon>
        <taxon>Candidatus Scalinduaceae</taxon>
        <taxon>Candidatus Scalindua</taxon>
    </lineage>
</organism>
<dbReference type="PANTHER" id="PTHR10434:SF11">
    <property type="entry name" value="1-ACYL-SN-GLYCEROL-3-PHOSPHATE ACYLTRANSFERASE"/>
    <property type="match status" value="1"/>
</dbReference>
<dbReference type="SUPFAM" id="SSF69593">
    <property type="entry name" value="Glycerol-3-phosphate (1)-acyltransferase"/>
    <property type="match status" value="1"/>
</dbReference>
<dbReference type="PANTHER" id="PTHR10434">
    <property type="entry name" value="1-ACYL-SN-GLYCEROL-3-PHOSPHATE ACYLTRANSFERASE"/>
    <property type="match status" value="1"/>
</dbReference>
<dbReference type="GO" id="GO:0003841">
    <property type="term" value="F:1-acylglycerol-3-phosphate O-acyltransferase activity"/>
    <property type="evidence" value="ECO:0007669"/>
    <property type="project" value="TreeGrafter"/>
</dbReference>
<feature type="non-terminal residue" evidence="5">
    <location>
        <position position="1"/>
    </location>
</feature>